<protein>
    <submittedName>
        <fullName evidence="2">Uncharacterized protein</fullName>
    </submittedName>
</protein>
<evidence type="ECO:0000313" key="3">
    <source>
        <dbReference type="Proteomes" id="UP000698800"/>
    </source>
</evidence>
<evidence type="ECO:0000313" key="2">
    <source>
        <dbReference type="EMBL" id="KAH0543769.1"/>
    </source>
</evidence>
<dbReference type="AlphaFoldDB" id="A0A9P8L4W7"/>
<feature type="compositionally biased region" description="Basic and acidic residues" evidence="1">
    <location>
        <begin position="16"/>
        <end position="30"/>
    </location>
</feature>
<dbReference type="Proteomes" id="UP000698800">
    <property type="component" value="Unassembled WGS sequence"/>
</dbReference>
<evidence type="ECO:0000256" key="1">
    <source>
        <dbReference type="SAM" id="MobiDB-lite"/>
    </source>
</evidence>
<keyword evidence="3" id="KW-1185">Reference proteome</keyword>
<dbReference type="InterPro" id="IPR032704">
    <property type="entry name" value="Cms1"/>
</dbReference>
<name>A0A9P8L4W7_9PEZI</name>
<sequence>MSSPSTARTGPKKRKHDTELEAREKVVEQKRTKKTSSFNDELISNGLNHAFAKMDSRLLSDYVAQRTRRFGGDLSSVEIEDKYIPAKSLRTHAAFAHGILLQQCSTPGTLVSH</sequence>
<accession>A0A9P8L4W7</accession>
<gene>
    <name evidence="2" type="ORF">FGG08_001951</name>
</gene>
<reference evidence="2" key="1">
    <citation type="submission" date="2021-03" db="EMBL/GenBank/DDBJ databases">
        <title>Comparative genomics and phylogenomic investigation of the class Geoglossomycetes provide insights into ecological specialization and systematics.</title>
        <authorList>
            <person name="Melie T."/>
            <person name="Pirro S."/>
            <person name="Miller A.N."/>
            <person name="Quandt A."/>
        </authorList>
    </citation>
    <scope>NUCLEOTIDE SEQUENCE</scope>
    <source>
        <strain evidence="2">GBOQ0MN5Z8</strain>
    </source>
</reference>
<dbReference type="EMBL" id="JAGHQL010000027">
    <property type="protein sequence ID" value="KAH0543769.1"/>
    <property type="molecule type" value="Genomic_DNA"/>
</dbReference>
<dbReference type="OrthoDB" id="1929311at2759"/>
<organism evidence="2 3">
    <name type="scientific">Glutinoglossum americanum</name>
    <dbReference type="NCBI Taxonomy" id="1670608"/>
    <lineage>
        <taxon>Eukaryota</taxon>
        <taxon>Fungi</taxon>
        <taxon>Dikarya</taxon>
        <taxon>Ascomycota</taxon>
        <taxon>Pezizomycotina</taxon>
        <taxon>Geoglossomycetes</taxon>
        <taxon>Geoglossales</taxon>
        <taxon>Geoglossaceae</taxon>
        <taxon>Glutinoglossum</taxon>
    </lineage>
</organism>
<comment type="caution">
    <text evidence="2">The sequence shown here is derived from an EMBL/GenBank/DDBJ whole genome shotgun (WGS) entry which is preliminary data.</text>
</comment>
<proteinExistence type="predicted"/>
<feature type="region of interest" description="Disordered" evidence="1">
    <location>
        <begin position="1"/>
        <end position="37"/>
    </location>
</feature>
<dbReference type="Pfam" id="PF14617">
    <property type="entry name" value="CMS1"/>
    <property type="match status" value="1"/>
</dbReference>